<organism evidence="2 3">
    <name type="scientific">Lujinxingia vulgaris</name>
    <dbReference type="NCBI Taxonomy" id="2600176"/>
    <lineage>
        <taxon>Bacteria</taxon>
        <taxon>Deltaproteobacteria</taxon>
        <taxon>Bradymonadales</taxon>
        <taxon>Lujinxingiaceae</taxon>
        <taxon>Lujinxingia</taxon>
    </lineage>
</organism>
<evidence type="ECO:0000256" key="1">
    <source>
        <dbReference type="SAM" id="SignalP"/>
    </source>
</evidence>
<reference evidence="2 3" key="1">
    <citation type="submission" date="2019-08" db="EMBL/GenBank/DDBJ databases">
        <title>Bradymonadales sp. TMQ4.</title>
        <authorList>
            <person name="Liang Q."/>
        </authorList>
    </citation>
    <scope>NUCLEOTIDE SEQUENCE [LARGE SCALE GENOMIC DNA]</scope>
    <source>
        <strain evidence="2 3">TMQ4</strain>
    </source>
</reference>
<dbReference type="RefSeq" id="WP_146983047.1">
    <property type="nucleotide sequence ID" value="NZ_VOSM01000015.1"/>
</dbReference>
<dbReference type="OrthoDB" id="5526693at2"/>
<evidence type="ECO:0000313" key="2">
    <source>
        <dbReference type="EMBL" id="TXD34144.1"/>
    </source>
</evidence>
<dbReference type="Proteomes" id="UP000321412">
    <property type="component" value="Unassembled WGS sequence"/>
</dbReference>
<protein>
    <submittedName>
        <fullName evidence="2">Uncharacterized protein</fullName>
    </submittedName>
</protein>
<comment type="caution">
    <text evidence="2">The sequence shown here is derived from an EMBL/GenBank/DDBJ whole genome shotgun (WGS) entry which is preliminary data.</text>
</comment>
<proteinExistence type="predicted"/>
<name>A0A5C6WXH5_9DELT</name>
<keyword evidence="1" id="KW-0732">Signal</keyword>
<keyword evidence="3" id="KW-1185">Reference proteome</keyword>
<accession>A0A5C6WXH5</accession>
<sequence length="278" mass="29059">MNTSRLLTGLTAALAATALALPAALADTPALFPVQGYLTDADGAPIDGQVDMRFSIYQEGDETALWSEIVEVTVDQGAFTYYLGSEQALSPDFFASAPSMTLGIKVGTDSEMSPRMALGSVPYAARASSAAVADLATQATNATTADTAMALDGFNPLDFVPRNEAGAVTPGMLAADSVDVDAVDGALPIYRVTNHYCNESPGTLSFTSTCYASQRNVDSCTNLCLTGYRRARDCSGGCVCASNQVLCIPRPGIPCPGPTPWTHIDRCDNTLVGHILPQ</sequence>
<gene>
    <name evidence="2" type="ORF">FRC98_19090</name>
</gene>
<feature type="chain" id="PRO_5022920374" evidence="1">
    <location>
        <begin position="27"/>
        <end position="278"/>
    </location>
</feature>
<dbReference type="EMBL" id="VOSM01000015">
    <property type="protein sequence ID" value="TXD34144.1"/>
    <property type="molecule type" value="Genomic_DNA"/>
</dbReference>
<dbReference type="AlphaFoldDB" id="A0A5C6WXH5"/>
<evidence type="ECO:0000313" key="3">
    <source>
        <dbReference type="Proteomes" id="UP000321412"/>
    </source>
</evidence>
<feature type="signal peptide" evidence="1">
    <location>
        <begin position="1"/>
        <end position="26"/>
    </location>
</feature>